<evidence type="ECO:0000256" key="2">
    <source>
        <dbReference type="ARBA" id="ARBA00022803"/>
    </source>
</evidence>
<dbReference type="RefSeq" id="WP_184256247.1">
    <property type="nucleotide sequence ID" value="NZ_JACHIO010000010.1"/>
</dbReference>
<gene>
    <name evidence="5" type="ORF">HDF15_002740</name>
</gene>
<dbReference type="InterPro" id="IPR011990">
    <property type="entry name" value="TPR-like_helical_dom_sf"/>
</dbReference>
<keyword evidence="4" id="KW-0732">Signal</keyword>
<evidence type="ECO:0000313" key="6">
    <source>
        <dbReference type="Proteomes" id="UP000584867"/>
    </source>
</evidence>
<evidence type="ECO:0000256" key="4">
    <source>
        <dbReference type="SAM" id="SignalP"/>
    </source>
</evidence>
<sequence length="696" mass="76305">MSPAFRTSLLPLCFTVALVSFAASGSMLAQNATAKTVTPPVTDRSSAYYHYGLAKIYEDEASGNGRQDLATQAIEQYKLALDADPGSRMLQDGLSNLYFKLGRIREAVTAAQDQVTKHPDDADAHMLLGRVYLRSLGDGQSPQSSDMLQMAIKEYEKIAELKPNDLETHLLLGQLYGLNHDSAKAEAQFKAAQQIDGSSEEVVLSMARLYSEQGDLQRAAKVIADVSEDDRSARMDFALAGIYDQLKQPKQAVAAYRATLDQDPDNTDAKRGLANALIANGETDAAAKIFAEIISSDPQDAQSLIREADIQRQQGHYEQALTTLKKAGALVSNNLELNYNEALVYDALGRYDEAIKTLKDMLASTEQADGKYDDQARGNRALFLERLAIVYRESNKTQEAVEAYKQIQALGGDFQARGADGLVQAYRDGHQWPEALRAAADAAKAMPTNRDIQLTYASQLGDAGKLDEAIKLANAQLSGKTPGTPEDRIVYFTIADIYSRAKHWKETSAALDKVEALSAKPEDKVFLYSYKATIADKQKMFDEAESEYRKGLAIDPQSAAIQNDYGFMLADRGIRLDEAVTMLKKAVAYDPQNGAFLDSLAWAYYKQGQYALAEDYAQKAVARAGNDPTVLDHLGEIYAKTGKLPQAVVQWQKSLAQYATSLAPEADPSDVEKVQHKLEGARVKLAHANITPENNH</sequence>
<dbReference type="PANTHER" id="PTHR45586">
    <property type="entry name" value="TPR REPEAT-CONTAINING PROTEIN PA4667"/>
    <property type="match status" value="1"/>
</dbReference>
<dbReference type="Pfam" id="PF13429">
    <property type="entry name" value="TPR_15"/>
    <property type="match status" value="1"/>
</dbReference>
<keyword evidence="1" id="KW-0677">Repeat</keyword>
<keyword evidence="2 3" id="KW-0802">TPR repeat</keyword>
<evidence type="ECO:0000256" key="3">
    <source>
        <dbReference type="PROSITE-ProRule" id="PRU00339"/>
    </source>
</evidence>
<dbReference type="EMBL" id="JACHIO010000010">
    <property type="protein sequence ID" value="MBB5064386.1"/>
    <property type="molecule type" value="Genomic_DNA"/>
</dbReference>
<organism evidence="5 6">
    <name type="scientific">Granulicella mallensis</name>
    <dbReference type="NCBI Taxonomy" id="940614"/>
    <lineage>
        <taxon>Bacteria</taxon>
        <taxon>Pseudomonadati</taxon>
        <taxon>Acidobacteriota</taxon>
        <taxon>Terriglobia</taxon>
        <taxon>Terriglobales</taxon>
        <taxon>Acidobacteriaceae</taxon>
        <taxon>Granulicella</taxon>
    </lineage>
</organism>
<proteinExistence type="predicted"/>
<feature type="signal peptide" evidence="4">
    <location>
        <begin position="1"/>
        <end position="22"/>
    </location>
</feature>
<evidence type="ECO:0000256" key="1">
    <source>
        <dbReference type="ARBA" id="ARBA00022737"/>
    </source>
</evidence>
<name>A0A7W7ZQQ2_9BACT</name>
<comment type="caution">
    <text evidence="5">The sequence shown here is derived from an EMBL/GenBank/DDBJ whole genome shotgun (WGS) entry which is preliminary data.</text>
</comment>
<feature type="chain" id="PRO_5030926463" evidence="4">
    <location>
        <begin position="23"/>
        <end position="696"/>
    </location>
</feature>
<dbReference type="Proteomes" id="UP000584867">
    <property type="component" value="Unassembled WGS sequence"/>
</dbReference>
<protein>
    <submittedName>
        <fullName evidence="5">Tetratricopeptide (TPR) repeat protein</fullName>
    </submittedName>
</protein>
<evidence type="ECO:0000313" key="5">
    <source>
        <dbReference type="EMBL" id="MBB5064386.1"/>
    </source>
</evidence>
<dbReference type="InterPro" id="IPR019734">
    <property type="entry name" value="TPR_rpt"/>
</dbReference>
<dbReference type="Pfam" id="PF13432">
    <property type="entry name" value="TPR_16"/>
    <property type="match status" value="1"/>
</dbReference>
<reference evidence="5 6" key="1">
    <citation type="submission" date="2020-08" db="EMBL/GenBank/DDBJ databases">
        <title>Genomic Encyclopedia of Type Strains, Phase IV (KMG-V): Genome sequencing to study the core and pangenomes of soil and plant-associated prokaryotes.</title>
        <authorList>
            <person name="Whitman W."/>
        </authorList>
    </citation>
    <scope>NUCLEOTIDE SEQUENCE [LARGE SCALE GENOMIC DNA]</scope>
    <source>
        <strain evidence="5 6">X5P3</strain>
    </source>
</reference>
<dbReference type="InterPro" id="IPR051012">
    <property type="entry name" value="CellSynth/LPSAsmb/PSIAsmb"/>
</dbReference>
<dbReference type="Pfam" id="PF14559">
    <property type="entry name" value="TPR_19"/>
    <property type="match status" value="3"/>
</dbReference>
<dbReference type="Gene3D" id="1.25.40.10">
    <property type="entry name" value="Tetratricopeptide repeat domain"/>
    <property type="match status" value="5"/>
</dbReference>
<dbReference type="PROSITE" id="PS50005">
    <property type="entry name" value="TPR"/>
    <property type="match status" value="1"/>
</dbReference>
<dbReference type="PANTHER" id="PTHR45586:SF1">
    <property type="entry name" value="LIPOPOLYSACCHARIDE ASSEMBLY PROTEIN B"/>
    <property type="match status" value="1"/>
</dbReference>
<accession>A0A7W7ZQQ2</accession>
<dbReference type="SMART" id="SM00028">
    <property type="entry name" value="TPR"/>
    <property type="match status" value="14"/>
</dbReference>
<feature type="repeat" description="TPR" evidence="3">
    <location>
        <begin position="233"/>
        <end position="266"/>
    </location>
</feature>
<dbReference type="AlphaFoldDB" id="A0A7W7ZQQ2"/>
<dbReference type="SUPFAM" id="SSF48452">
    <property type="entry name" value="TPR-like"/>
    <property type="match status" value="4"/>
</dbReference>